<dbReference type="SMART" id="SM00717">
    <property type="entry name" value="SANT"/>
    <property type="match status" value="3"/>
</dbReference>
<reference evidence="3" key="1">
    <citation type="journal article" date="2023" name="Mol. Phylogenet. Evol.">
        <title>Genome-scale phylogeny and comparative genomics of the fungal order Sordariales.</title>
        <authorList>
            <person name="Hensen N."/>
            <person name="Bonometti L."/>
            <person name="Westerberg I."/>
            <person name="Brannstrom I.O."/>
            <person name="Guillou S."/>
            <person name="Cros-Aarteil S."/>
            <person name="Calhoun S."/>
            <person name="Haridas S."/>
            <person name="Kuo A."/>
            <person name="Mondo S."/>
            <person name="Pangilinan J."/>
            <person name="Riley R."/>
            <person name="LaButti K."/>
            <person name="Andreopoulos B."/>
            <person name="Lipzen A."/>
            <person name="Chen C."/>
            <person name="Yan M."/>
            <person name="Daum C."/>
            <person name="Ng V."/>
            <person name="Clum A."/>
            <person name="Steindorff A."/>
            <person name="Ohm R.A."/>
            <person name="Martin F."/>
            <person name="Silar P."/>
            <person name="Natvig D.O."/>
            <person name="Lalanne C."/>
            <person name="Gautier V."/>
            <person name="Ament-Velasquez S.L."/>
            <person name="Kruys A."/>
            <person name="Hutchinson M.I."/>
            <person name="Powell A.J."/>
            <person name="Barry K."/>
            <person name="Miller A.N."/>
            <person name="Grigoriev I.V."/>
            <person name="Debuchy R."/>
            <person name="Gladieux P."/>
            <person name="Hiltunen Thoren M."/>
            <person name="Johannesson H."/>
        </authorList>
    </citation>
    <scope>NUCLEOTIDE SEQUENCE</scope>
    <source>
        <strain evidence="3">CBS 958.72</strain>
    </source>
</reference>
<dbReference type="AlphaFoldDB" id="A0AAE0NFV9"/>
<dbReference type="GO" id="GO:0000978">
    <property type="term" value="F:RNA polymerase II cis-regulatory region sequence-specific DNA binding"/>
    <property type="evidence" value="ECO:0007669"/>
    <property type="project" value="TreeGrafter"/>
</dbReference>
<dbReference type="InterPro" id="IPR050560">
    <property type="entry name" value="MYB_TF"/>
</dbReference>
<dbReference type="GO" id="GO:0005634">
    <property type="term" value="C:nucleus"/>
    <property type="evidence" value="ECO:0007669"/>
    <property type="project" value="TreeGrafter"/>
</dbReference>
<sequence>MESRVRRSWTAKEDALLRRSVQKELDNKRPLLWRELAKHIPGRSNKDCRKRWWNSLAGSTAKGAWSPEEDRRLIEAVEKYGTNNWMKVAGAVGTRCGDQCSGHWRHVLNPNINYCDWTPEEDKRLLDAIRIYGTNWSTIASFHTPERTTLALKNQYWKLRQR</sequence>
<reference evidence="3" key="2">
    <citation type="submission" date="2023-06" db="EMBL/GenBank/DDBJ databases">
        <authorList>
            <consortium name="Lawrence Berkeley National Laboratory"/>
            <person name="Haridas S."/>
            <person name="Hensen N."/>
            <person name="Bonometti L."/>
            <person name="Westerberg I."/>
            <person name="Brannstrom I.O."/>
            <person name="Guillou S."/>
            <person name="Cros-Aarteil S."/>
            <person name="Calhoun S."/>
            <person name="Kuo A."/>
            <person name="Mondo S."/>
            <person name="Pangilinan J."/>
            <person name="Riley R."/>
            <person name="Labutti K."/>
            <person name="Andreopoulos B."/>
            <person name="Lipzen A."/>
            <person name="Chen C."/>
            <person name="Yanf M."/>
            <person name="Daum C."/>
            <person name="Ng V."/>
            <person name="Clum A."/>
            <person name="Steindorff A."/>
            <person name="Ohm R."/>
            <person name="Martin F."/>
            <person name="Silar P."/>
            <person name="Natvig D."/>
            <person name="Lalanne C."/>
            <person name="Gautier V."/>
            <person name="Ament-Velasquez S.L."/>
            <person name="Kruys A."/>
            <person name="Hutchinson M.I."/>
            <person name="Powell A.J."/>
            <person name="Barry K."/>
            <person name="Miller A.N."/>
            <person name="Grigoriev I.V."/>
            <person name="Debuchy R."/>
            <person name="Gladieux P."/>
            <person name="Thoren M.H."/>
            <person name="Johannesson H."/>
        </authorList>
    </citation>
    <scope>NUCLEOTIDE SEQUENCE</scope>
    <source>
        <strain evidence="3">CBS 958.72</strain>
    </source>
</reference>
<dbReference type="GO" id="GO:0000981">
    <property type="term" value="F:DNA-binding transcription factor activity, RNA polymerase II-specific"/>
    <property type="evidence" value="ECO:0007669"/>
    <property type="project" value="TreeGrafter"/>
</dbReference>
<feature type="domain" description="Myb-like" evidence="1">
    <location>
        <begin position="109"/>
        <end position="160"/>
    </location>
</feature>
<evidence type="ECO:0000259" key="1">
    <source>
        <dbReference type="PROSITE" id="PS50090"/>
    </source>
</evidence>
<accession>A0AAE0NFV9</accession>
<organism evidence="3 4">
    <name type="scientific">Lasiosphaeria ovina</name>
    <dbReference type="NCBI Taxonomy" id="92902"/>
    <lineage>
        <taxon>Eukaryota</taxon>
        <taxon>Fungi</taxon>
        <taxon>Dikarya</taxon>
        <taxon>Ascomycota</taxon>
        <taxon>Pezizomycotina</taxon>
        <taxon>Sordariomycetes</taxon>
        <taxon>Sordariomycetidae</taxon>
        <taxon>Sordariales</taxon>
        <taxon>Lasiosphaeriaceae</taxon>
        <taxon>Lasiosphaeria</taxon>
    </lineage>
</organism>
<dbReference type="Pfam" id="PF00249">
    <property type="entry name" value="Myb_DNA-binding"/>
    <property type="match status" value="3"/>
</dbReference>
<comment type="caution">
    <text evidence="3">The sequence shown here is derived from an EMBL/GenBank/DDBJ whole genome shotgun (WGS) entry which is preliminary data.</text>
</comment>
<dbReference type="PANTHER" id="PTHR45614">
    <property type="entry name" value="MYB PROTEIN-RELATED"/>
    <property type="match status" value="1"/>
</dbReference>
<evidence type="ECO:0000259" key="2">
    <source>
        <dbReference type="PROSITE" id="PS51294"/>
    </source>
</evidence>
<proteinExistence type="predicted"/>
<feature type="domain" description="HTH myb-type" evidence="2">
    <location>
        <begin position="115"/>
        <end position="162"/>
    </location>
</feature>
<dbReference type="CDD" id="cd00167">
    <property type="entry name" value="SANT"/>
    <property type="match status" value="3"/>
</dbReference>
<name>A0AAE0NFV9_9PEZI</name>
<protein>
    <submittedName>
        <fullName evidence="3">Homeodomain-like protein</fullName>
    </submittedName>
</protein>
<dbReference type="PROSITE" id="PS50090">
    <property type="entry name" value="MYB_LIKE"/>
    <property type="match status" value="3"/>
</dbReference>
<evidence type="ECO:0000313" key="4">
    <source>
        <dbReference type="Proteomes" id="UP001287356"/>
    </source>
</evidence>
<dbReference type="InterPro" id="IPR017930">
    <property type="entry name" value="Myb_dom"/>
</dbReference>
<feature type="domain" description="Myb-like" evidence="1">
    <location>
        <begin position="57"/>
        <end position="108"/>
    </location>
</feature>
<gene>
    <name evidence="3" type="ORF">B0T24DRAFT_523287</name>
</gene>
<dbReference type="InterPro" id="IPR009057">
    <property type="entry name" value="Homeodomain-like_sf"/>
</dbReference>
<feature type="domain" description="Myb-like" evidence="1">
    <location>
        <begin position="1"/>
        <end position="56"/>
    </location>
</feature>
<feature type="domain" description="HTH myb-type" evidence="2">
    <location>
        <begin position="62"/>
        <end position="112"/>
    </location>
</feature>
<keyword evidence="3" id="KW-0371">Homeobox</keyword>
<dbReference type="EMBL" id="JAULSN010000002">
    <property type="protein sequence ID" value="KAK3380735.1"/>
    <property type="molecule type" value="Genomic_DNA"/>
</dbReference>
<dbReference type="Gene3D" id="1.10.10.60">
    <property type="entry name" value="Homeodomain-like"/>
    <property type="match status" value="3"/>
</dbReference>
<evidence type="ECO:0000313" key="3">
    <source>
        <dbReference type="EMBL" id="KAK3380735.1"/>
    </source>
</evidence>
<dbReference type="SUPFAM" id="SSF46689">
    <property type="entry name" value="Homeodomain-like"/>
    <property type="match status" value="2"/>
</dbReference>
<feature type="non-terminal residue" evidence="3">
    <location>
        <position position="162"/>
    </location>
</feature>
<keyword evidence="4" id="KW-1185">Reference proteome</keyword>
<dbReference type="PROSITE" id="PS51294">
    <property type="entry name" value="HTH_MYB"/>
    <property type="match status" value="3"/>
</dbReference>
<feature type="domain" description="HTH myb-type" evidence="2">
    <location>
        <begin position="1"/>
        <end position="60"/>
    </location>
</feature>
<dbReference type="Proteomes" id="UP001287356">
    <property type="component" value="Unassembled WGS sequence"/>
</dbReference>
<keyword evidence="3" id="KW-0238">DNA-binding</keyword>
<dbReference type="InterPro" id="IPR001005">
    <property type="entry name" value="SANT/Myb"/>
</dbReference>